<name>A0ABN2FHA1_9ACTN</name>
<evidence type="ECO:0000313" key="2">
    <source>
        <dbReference type="EMBL" id="GAA1645745.1"/>
    </source>
</evidence>
<gene>
    <name evidence="2" type="ORF">GCM10009733_048590</name>
</gene>
<comment type="caution">
    <text evidence="2">The sequence shown here is derived from an EMBL/GenBank/DDBJ whole genome shotgun (WGS) entry which is preliminary data.</text>
</comment>
<feature type="compositionally biased region" description="Polar residues" evidence="1">
    <location>
        <begin position="75"/>
        <end position="85"/>
    </location>
</feature>
<evidence type="ECO:0000313" key="3">
    <source>
        <dbReference type="Proteomes" id="UP001500064"/>
    </source>
</evidence>
<dbReference type="Proteomes" id="UP001500064">
    <property type="component" value="Unassembled WGS sequence"/>
</dbReference>
<dbReference type="EMBL" id="BAAAMU010000035">
    <property type="protein sequence ID" value="GAA1645745.1"/>
    <property type="molecule type" value="Genomic_DNA"/>
</dbReference>
<feature type="region of interest" description="Disordered" evidence="1">
    <location>
        <begin position="50"/>
        <end position="85"/>
    </location>
</feature>
<reference evidence="2 3" key="1">
    <citation type="journal article" date="2019" name="Int. J. Syst. Evol. Microbiol.">
        <title>The Global Catalogue of Microorganisms (GCM) 10K type strain sequencing project: providing services to taxonomists for standard genome sequencing and annotation.</title>
        <authorList>
            <consortium name="The Broad Institute Genomics Platform"/>
            <consortium name="The Broad Institute Genome Sequencing Center for Infectious Disease"/>
            <person name="Wu L."/>
            <person name="Ma J."/>
        </authorList>
    </citation>
    <scope>NUCLEOTIDE SEQUENCE [LARGE SCALE GENOMIC DNA]</scope>
    <source>
        <strain evidence="2 3">JCM 13929</strain>
    </source>
</reference>
<protein>
    <submittedName>
        <fullName evidence="2">Uncharacterized protein</fullName>
    </submittedName>
</protein>
<keyword evidence="3" id="KW-1185">Reference proteome</keyword>
<proteinExistence type="predicted"/>
<sequence length="85" mass="8921">MSFTESFTEPDPTGAGPVIRLEDAGGLGAFGVVPDVVHEVLRGVPAYVAQGRGSVQEGPDERSPGREAPGRPFPSATQPWNFARS</sequence>
<feature type="compositionally biased region" description="Basic and acidic residues" evidence="1">
    <location>
        <begin position="59"/>
        <end position="69"/>
    </location>
</feature>
<accession>A0ABN2FHA1</accession>
<organism evidence="2 3">
    <name type="scientific">Nonomuraea maheshkhaliensis</name>
    <dbReference type="NCBI Taxonomy" id="419590"/>
    <lineage>
        <taxon>Bacteria</taxon>
        <taxon>Bacillati</taxon>
        <taxon>Actinomycetota</taxon>
        <taxon>Actinomycetes</taxon>
        <taxon>Streptosporangiales</taxon>
        <taxon>Streptosporangiaceae</taxon>
        <taxon>Nonomuraea</taxon>
    </lineage>
</organism>
<evidence type="ECO:0000256" key="1">
    <source>
        <dbReference type="SAM" id="MobiDB-lite"/>
    </source>
</evidence>